<protein>
    <submittedName>
        <fullName evidence="1">Uncharacterized protein</fullName>
    </submittedName>
</protein>
<evidence type="ECO:0000313" key="2">
    <source>
        <dbReference type="Proteomes" id="UP000043699"/>
    </source>
</evidence>
<name>A0A098ENR7_9BACL</name>
<gene>
    <name evidence="1" type="ORF">BN1080_01889</name>
</gene>
<organism evidence="1 2">
    <name type="scientific">Planococcus massiliensis</name>
    <dbReference type="NCBI Taxonomy" id="1499687"/>
    <lineage>
        <taxon>Bacteria</taxon>
        <taxon>Bacillati</taxon>
        <taxon>Bacillota</taxon>
        <taxon>Bacilli</taxon>
        <taxon>Bacillales</taxon>
        <taxon>Caryophanaceae</taxon>
        <taxon>Planococcus</taxon>
    </lineage>
</organism>
<dbReference type="EMBL" id="CCXS01000001">
    <property type="protein sequence ID" value="CEG22951.1"/>
    <property type="molecule type" value="Genomic_DNA"/>
</dbReference>
<reference evidence="1 2" key="1">
    <citation type="submission" date="2014-09" db="EMBL/GenBank/DDBJ databases">
        <authorList>
            <person name="Urmite Genomes Urmite Genomes"/>
        </authorList>
    </citation>
    <scope>NUCLEOTIDE SEQUENCE [LARGE SCALE GENOMIC DNA]</scope>
    <source>
        <strain evidence="1 2">ES2</strain>
    </source>
</reference>
<dbReference type="AlphaFoldDB" id="A0A098ENR7"/>
<accession>A0A098ENR7</accession>
<evidence type="ECO:0000313" key="1">
    <source>
        <dbReference type="EMBL" id="CEG22951.1"/>
    </source>
</evidence>
<keyword evidence="2" id="KW-1185">Reference proteome</keyword>
<dbReference type="OrthoDB" id="2429152at2"/>
<dbReference type="Proteomes" id="UP000043699">
    <property type="component" value="Unassembled WGS sequence"/>
</dbReference>
<dbReference type="STRING" id="1499687.BN1080_01889"/>
<proteinExistence type="predicted"/>
<sequence>MFIRMLKNEKGALYPISLVFFLSALILLSHSLSLYAVHYKTYDGLENMHRHATIQLLMEIQKNKIPEQ</sequence>